<keyword evidence="3" id="KW-1185">Reference proteome</keyword>
<evidence type="ECO:0000313" key="2">
    <source>
        <dbReference type="EMBL" id="RFU25312.1"/>
    </source>
</evidence>
<proteinExistence type="predicted"/>
<protein>
    <submittedName>
        <fullName evidence="2">Uncharacterized protein</fullName>
    </submittedName>
</protein>
<feature type="non-terminal residue" evidence="2">
    <location>
        <position position="144"/>
    </location>
</feature>
<evidence type="ECO:0000313" key="3">
    <source>
        <dbReference type="Proteomes" id="UP000258309"/>
    </source>
</evidence>
<dbReference type="Pfam" id="PF11991">
    <property type="entry name" value="Trp_DMAT"/>
    <property type="match status" value="1"/>
</dbReference>
<accession>A0A3E2GWC4</accession>
<organism evidence="2 3">
    <name type="scientific">Scytalidium lignicola</name>
    <name type="common">Hyphomycete</name>
    <dbReference type="NCBI Taxonomy" id="5539"/>
    <lineage>
        <taxon>Eukaryota</taxon>
        <taxon>Fungi</taxon>
        <taxon>Dikarya</taxon>
        <taxon>Ascomycota</taxon>
        <taxon>Pezizomycotina</taxon>
        <taxon>Leotiomycetes</taxon>
        <taxon>Leotiomycetes incertae sedis</taxon>
        <taxon>Scytalidium</taxon>
    </lineage>
</organism>
<feature type="non-terminal residue" evidence="2">
    <location>
        <position position="1"/>
    </location>
</feature>
<gene>
    <name evidence="2" type="ORF">B7463_g11028</name>
</gene>
<name>A0A3E2GWC4_SCYLI</name>
<reference evidence="2 3" key="1">
    <citation type="submission" date="2018-05" db="EMBL/GenBank/DDBJ databases">
        <title>Draft genome sequence of Scytalidium lignicola DSM 105466, a ubiquitous saprotrophic fungus.</title>
        <authorList>
            <person name="Buettner E."/>
            <person name="Gebauer A.M."/>
            <person name="Hofrichter M."/>
            <person name="Liers C."/>
            <person name="Kellner H."/>
        </authorList>
    </citation>
    <scope>NUCLEOTIDE SEQUENCE [LARGE SCALE GENOMIC DNA]</scope>
    <source>
        <strain evidence="2 3">DSM 105466</strain>
    </source>
</reference>
<dbReference type="Proteomes" id="UP000258309">
    <property type="component" value="Unassembled WGS sequence"/>
</dbReference>
<dbReference type="GO" id="GO:0016765">
    <property type="term" value="F:transferase activity, transferring alkyl or aryl (other than methyl) groups"/>
    <property type="evidence" value="ECO:0007669"/>
    <property type="project" value="InterPro"/>
</dbReference>
<evidence type="ECO:0000256" key="1">
    <source>
        <dbReference type="ARBA" id="ARBA00022679"/>
    </source>
</evidence>
<keyword evidence="1" id="KW-0808">Transferase</keyword>
<comment type="caution">
    <text evidence="2">The sequence shown here is derived from an EMBL/GenBank/DDBJ whole genome shotgun (WGS) entry which is preliminary data.</text>
</comment>
<dbReference type="InterPro" id="IPR017795">
    <property type="entry name" value="ABBA_NscD-like"/>
</dbReference>
<dbReference type="OrthoDB" id="5392033at2759"/>
<sequence length="144" mass="15865">MALCNTDLDSHAGRQWSHLLALHIEHALNAMQCYTQNEIKSHLAFFTSVVCTWLGPPPTASNTLRAEYSPALTADHTPADHTPLEISYCWKNADKDSSTKPVIARFVTDIIPQDAQQTRSASLTTALQVIGKLRALEPLRLTGN</sequence>
<dbReference type="AlphaFoldDB" id="A0A3E2GWC4"/>
<dbReference type="EMBL" id="NCSJ02000344">
    <property type="protein sequence ID" value="RFU25312.1"/>
    <property type="molecule type" value="Genomic_DNA"/>
</dbReference>
<dbReference type="GO" id="GO:0009820">
    <property type="term" value="P:alkaloid metabolic process"/>
    <property type="evidence" value="ECO:0007669"/>
    <property type="project" value="InterPro"/>
</dbReference>